<sequence>MSRHPLPRRRTAPSPTAPSATSTSTDGPTAAPASGGRPRLALPLTALAAVTALALGACSAVTPTTGSGSGGSGTAGAAAGPGGDTFGEPVSADQVKQGGTLVMALSAEPDQLDPALSRSLYSRYVFHAMCQKLYDVDEKAQIVPQLATALPTTSSDGLTVTIPVREGVKFADGTAFDAAAVKASIDRELTLKTSARRSELGPITTVEAPDATKVVITLSKPFAPLVAALTDRAGMIVSPTQADKLGEDFATAPVCVGPFKFSKRVPQNSIELVKDPNYYDAKNVHLDAITYRIITDASIRAANLRSGDVQVADSLSAQDVPTLQQQSNLTVLSSQSLGYQGLTVNIGNVNGVGSPTGTIDRPEAKDAKVRQALELAIDRKGLVKVIFNDLATVACSPISPSTQFTSEAAQTCTEHDPAKAKALLQEAGVSTPVQIPMITSNNPDSLRLAQALQSMVKEGGFDLQIKPVEYATLLDQQDRGEFSLLQLGWSGRIDPDANITNFVGTGGSQNVAGYSSKTVDDLLAQAREEQDVAKRRDLYGKVVEQLHQDDPLIYLYRQRNLTGVSNTVKGVQVFPDGVIRVGASGLAK</sequence>
<dbReference type="PIRSF" id="PIRSF002741">
    <property type="entry name" value="MppA"/>
    <property type="match status" value="1"/>
</dbReference>
<organism evidence="6 7">
    <name type="scientific">Terracoccus luteus</name>
    <dbReference type="NCBI Taxonomy" id="53356"/>
    <lineage>
        <taxon>Bacteria</taxon>
        <taxon>Bacillati</taxon>
        <taxon>Actinomycetota</taxon>
        <taxon>Actinomycetes</taxon>
        <taxon>Micrococcales</taxon>
        <taxon>Intrasporangiaceae</taxon>
        <taxon>Terracoccus</taxon>
    </lineage>
</organism>
<dbReference type="InterPro" id="IPR023765">
    <property type="entry name" value="SBP_5_CS"/>
</dbReference>
<dbReference type="InterPro" id="IPR039424">
    <property type="entry name" value="SBP_5"/>
</dbReference>
<feature type="compositionally biased region" description="Basic residues" evidence="4">
    <location>
        <begin position="1"/>
        <end position="11"/>
    </location>
</feature>
<feature type="compositionally biased region" description="Gly residues" evidence="4">
    <location>
        <begin position="67"/>
        <end position="85"/>
    </location>
</feature>
<dbReference type="Pfam" id="PF00496">
    <property type="entry name" value="SBP_bac_5"/>
    <property type="match status" value="1"/>
</dbReference>
<feature type="domain" description="Solute-binding protein family 5" evidence="5">
    <location>
        <begin position="141"/>
        <end position="509"/>
    </location>
</feature>
<gene>
    <name evidence="6" type="ORF">DFJ68_2327</name>
</gene>
<dbReference type="SUPFAM" id="SSF53850">
    <property type="entry name" value="Periplasmic binding protein-like II"/>
    <property type="match status" value="1"/>
</dbReference>
<dbReference type="InterPro" id="IPR030678">
    <property type="entry name" value="Peptide/Ni-bd"/>
</dbReference>
<dbReference type="PANTHER" id="PTHR30290">
    <property type="entry name" value="PERIPLASMIC BINDING COMPONENT OF ABC TRANSPORTER"/>
    <property type="match status" value="1"/>
</dbReference>
<comment type="subcellular location">
    <subcellularLocation>
        <location evidence="1">Cell membrane</location>
        <topology evidence="1">Lipid-anchor</topology>
    </subcellularLocation>
</comment>
<dbReference type="Proteomes" id="UP000278440">
    <property type="component" value="Unassembled WGS sequence"/>
</dbReference>
<dbReference type="PROSITE" id="PS01040">
    <property type="entry name" value="SBP_BACTERIAL_5"/>
    <property type="match status" value="1"/>
</dbReference>
<keyword evidence="3" id="KW-0732">Signal</keyword>
<proteinExistence type="inferred from homology"/>
<dbReference type="GO" id="GO:0042597">
    <property type="term" value="C:periplasmic space"/>
    <property type="evidence" value="ECO:0007669"/>
    <property type="project" value="UniProtKB-ARBA"/>
</dbReference>
<reference evidence="6 7" key="1">
    <citation type="submission" date="2018-10" db="EMBL/GenBank/DDBJ databases">
        <title>Sequencing the genomes of 1000 actinobacteria strains.</title>
        <authorList>
            <person name="Klenk H.-P."/>
        </authorList>
    </citation>
    <scope>NUCLEOTIDE SEQUENCE [LARGE SCALE GENOMIC DNA]</scope>
    <source>
        <strain evidence="6 7">DSM 44267</strain>
    </source>
</reference>
<dbReference type="EMBL" id="RBXT01000001">
    <property type="protein sequence ID" value="RKT78873.1"/>
    <property type="molecule type" value="Genomic_DNA"/>
</dbReference>
<keyword evidence="7" id="KW-1185">Reference proteome</keyword>
<evidence type="ECO:0000259" key="5">
    <source>
        <dbReference type="Pfam" id="PF00496"/>
    </source>
</evidence>
<feature type="compositionally biased region" description="Low complexity" evidence="4">
    <location>
        <begin position="12"/>
        <end position="37"/>
    </location>
</feature>
<evidence type="ECO:0000313" key="6">
    <source>
        <dbReference type="EMBL" id="RKT78873.1"/>
    </source>
</evidence>
<dbReference type="PANTHER" id="PTHR30290:SF38">
    <property type="entry name" value="D,D-DIPEPTIDE-BINDING PERIPLASMIC PROTEIN DDPA-RELATED"/>
    <property type="match status" value="1"/>
</dbReference>
<accession>A0A495Y213</accession>
<dbReference type="Gene3D" id="3.40.190.10">
    <property type="entry name" value="Periplasmic binding protein-like II"/>
    <property type="match status" value="1"/>
</dbReference>
<comment type="similarity">
    <text evidence="2">Belongs to the bacterial solute-binding protein 5 family.</text>
</comment>
<feature type="region of interest" description="Disordered" evidence="4">
    <location>
        <begin position="63"/>
        <end position="92"/>
    </location>
</feature>
<comment type="caution">
    <text evidence="6">The sequence shown here is derived from an EMBL/GenBank/DDBJ whole genome shotgun (WGS) entry which is preliminary data.</text>
</comment>
<evidence type="ECO:0000313" key="7">
    <source>
        <dbReference type="Proteomes" id="UP000278440"/>
    </source>
</evidence>
<dbReference type="AlphaFoldDB" id="A0A495Y213"/>
<protein>
    <submittedName>
        <fullName evidence="6">Peptide/nickel transport system substrate-binding protein</fullName>
    </submittedName>
</protein>
<name>A0A495Y213_9MICO</name>
<dbReference type="GO" id="GO:0015833">
    <property type="term" value="P:peptide transport"/>
    <property type="evidence" value="ECO:0007669"/>
    <property type="project" value="TreeGrafter"/>
</dbReference>
<evidence type="ECO:0000256" key="1">
    <source>
        <dbReference type="ARBA" id="ARBA00004193"/>
    </source>
</evidence>
<dbReference type="Gene3D" id="3.90.76.10">
    <property type="entry name" value="Dipeptide-binding Protein, Domain 1"/>
    <property type="match status" value="1"/>
</dbReference>
<evidence type="ECO:0000256" key="3">
    <source>
        <dbReference type="ARBA" id="ARBA00022729"/>
    </source>
</evidence>
<dbReference type="InterPro" id="IPR000914">
    <property type="entry name" value="SBP_5_dom"/>
</dbReference>
<dbReference type="Gene3D" id="3.10.105.10">
    <property type="entry name" value="Dipeptide-binding Protein, Domain 3"/>
    <property type="match status" value="1"/>
</dbReference>
<evidence type="ECO:0000256" key="4">
    <source>
        <dbReference type="SAM" id="MobiDB-lite"/>
    </source>
</evidence>
<evidence type="ECO:0000256" key="2">
    <source>
        <dbReference type="ARBA" id="ARBA00005695"/>
    </source>
</evidence>
<dbReference type="GO" id="GO:0043190">
    <property type="term" value="C:ATP-binding cassette (ABC) transporter complex"/>
    <property type="evidence" value="ECO:0007669"/>
    <property type="project" value="InterPro"/>
</dbReference>
<dbReference type="OrthoDB" id="9796817at2"/>
<feature type="region of interest" description="Disordered" evidence="4">
    <location>
        <begin position="1"/>
        <end position="37"/>
    </location>
</feature>
<dbReference type="RefSeq" id="WP_121033369.1">
    <property type="nucleotide sequence ID" value="NZ_RBXT01000001.1"/>
</dbReference>
<dbReference type="CDD" id="cd08511">
    <property type="entry name" value="PBP2_NikA_DppA_OppA_like_5"/>
    <property type="match status" value="1"/>
</dbReference>
<dbReference type="GO" id="GO:1904680">
    <property type="term" value="F:peptide transmembrane transporter activity"/>
    <property type="evidence" value="ECO:0007669"/>
    <property type="project" value="TreeGrafter"/>
</dbReference>